<dbReference type="GO" id="GO:0003684">
    <property type="term" value="F:damaged DNA binding"/>
    <property type="evidence" value="ECO:0007669"/>
    <property type="project" value="InterPro"/>
</dbReference>
<evidence type="ECO:0000256" key="4">
    <source>
        <dbReference type="ARBA" id="ARBA00023236"/>
    </source>
</evidence>
<keyword evidence="4" id="KW-0742">SOS response</keyword>
<dbReference type="InterPro" id="IPR043502">
    <property type="entry name" value="DNA/RNA_pol_sf"/>
</dbReference>
<evidence type="ECO:0000313" key="6">
    <source>
        <dbReference type="EMBL" id="QJA99457.1"/>
    </source>
</evidence>
<keyword evidence="3" id="KW-0234">DNA repair</keyword>
<dbReference type="Pfam" id="PF11799">
    <property type="entry name" value="IMS_C"/>
    <property type="match status" value="1"/>
</dbReference>
<dbReference type="InterPro" id="IPR050116">
    <property type="entry name" value="DNA_polymerase-Y"/>
</dbReference>
<dbReference type="GO" id="GO:0003887">
    <property type="term" value="F:DNA-directed DNA polymerase activity"/>
    <property type="evidence" value="ECO:0007669"/>
    <property type="project" value="TreeGrafter"/>
</dbReference>
<dbReference type="GO" id="GO:0042276">
    <property type="term" value="P:error-prone translesion synthesis"/>
    <property type="evidence" value="ECO:0007669"/>
    <property type="project" value="TreeGrafter"/>
</dbReference>
<accession>A0A6M3LVY2</accession>
<dbReference type="EMBL" id="MT143652">
    <property type="protein sequence ID" value="QJA99457.1"/>
    <property type="molecule type" value="Genomic_DNA"/>
</dbReference>
<dbReference type="AlphaFoldDB" id="A0A6M3LVY2"/>
<dbReference type="GO" id="GO:0005829">
    <property type="term" value="C:cytosol"/>
    <property type="evidence" value="ECO:0007669"/>
    <property type="project" value="TreeGrafter"/>
</dbReference>
<feature type="domain" description="UmuC" evidence="5">
    <location>
        <begin position="10"/>
        <end position="76"/>
    </location>
</feature>
<dbReference type="SUPFAM" id="SSF56672">
    <property type="entry name" value="DNA/RNA polymerases"/>
    <property type="match status" value="1"/>
</dbReference>
<dbReference type="GO" id="GO:0009432">
    <property type="term" value="P:SOS response"/>
    <property type="evidence" value="ECO:0007669"/>
    <property type="project" value="UniProtKB-KW"/>
</dbReference>
<evidence type="ECO:0000259" key="5">
    <source>
        <dbReference type="PROSITE" id="PS50173"/>
    </source>
</evidence>
<proteinExistence type="predicted"/>
<protein>
    <recommendedName>
        <fullName evidence="5">UmuC domain-containing protein</fullName>
    </recommendedName>
</protein>
<dbReference type="InterPro" id="IPR017961">
    <property type="entry name" value="DNA_pol_Y-fam_little_finger"/>
</dbReference>
<gene>
    <name evidence="6" type="ORF">MM171A00992_0002</name>
</gene>
<dbReference type="PROSITE" id="PS50173">
    <property type="entry name" value="UMUC"/>
    <property type="match status" value="1"/>
</dbReference>
<organism evidence="6">
    <name type="scientific">viral metagenome</name>
    <dbReference type="NCBI Taxonomy" id="1070528"/>
    <lineage>
        <taxon>unclassified sequences</taxon>
        <taxon>metagenomes</taxon>
        <taxon>organismal metagenomes</taxon>
    </lineage>
</organism>
<dbReference type="GO" id="GO:0006281">
    <property type="term" value="P:DNA repair"/>
    <property type="evidence" value="ECO:0007669"/>
    <property type="project" value="UniProtKB-KW"/>
</dbReference>
<dbReference type="InterPro" id="IPR043128">
    <property type="entry name" value="Rev_trsase/Diguanyl_cyclase"/>
</dbReference>
<dbReference type="Gene3D" id="1.10.150.20">
    <property type="entry name" value="5' to 3' exonuclease, C-terminal subdomain"/>
    <property type="match status" value="1"/>
</dbReference>
<dbReference type="Gene3D" id="3.30.70.270">
    <property type="match status" value="1"/>
</dbReference>
<dbReference type="PANTHER" id="PTHR11076">
    <property type="entry name" value="DNA REPAIR POLYMERASE UMUC / TRANSFERASE FAMILY MEMBER"/>
    <property type="match status" value="1"/>
</dbReference>
<sequence length="309" mass="33982">MNTCYETLGRKIQADVRKQIGIGVGVGFGTTKTLAKAANRAAKTYKKTGGVVGPLDDARRDRLLSLMPSEDVWGVGRKLSAQMKVMGINTAFDLQQFDPKTLRRSFNVNIEKTALELAGVSCFRFDESVGPKQTIASTRSFGERVTTIEGLREAVATYVSRACVKLRSEGQLASCLQVFIQTSRFDDHPYSRTAICGLEVPSADTRDFVAAALAGLQRIYVPGYRYAKAGIVLSQFCSPHSYQSDLFAPTPRRNADALMGVIDQVNARYGRGSLRLALEPPVAHWAMKRDYLSASFTTDFNQLKSVKCQ</sequence>
<evidence type="ECO:0000256" key="3">
    <source>
        <dbReference type="ARBA" id="ARBA00023204"/>
    </source>
</evidence>
<keyword evidence="1" id="KW-0227">DNA damage</keyword>
<name>A0A6M3LVY2_9ZZZZ</name>
<reference evidence="6" key="1">
    <citation type="submission" date="2020-03" db="EMBL/GenBank/DDBJ databases">
        <title>The deep terrestrial virosphere.</title>
        <authorList>
            <person name="Holmfeldt K."/>
            <person name="Nilsson E."/>
            <person name="Simone D."/>
            <person name="Lopez-Fernandez M."/>
            <person name="Wu X."/>
            <person name="de Brujin I."/>
            <person name="Lundin D."/>
            <person name="Andersson A."/>
            <person name="Bertilsson S."/>
            <person name="Dopson M."/>
        </authorList>
    </citation>
    <scope>NUCLEOTIDE SEQUENCE</scope>
    <source>
        <strain evidence="6">MM171A00992</strain>
    </source>
</reference>
<dbReference type="Pfam" id="PF13438">
    <property type="entry name" value="DUF4113"/>
    <property type="match status" value="1"/>
</dbReference>
<dbReference type="InterPro" id="IPR001126">
    <property type="entry name" value="UmuC"/>
</dbReference>
<evidence type="ECO:0000256" key="2">
    <source>
        <dbReference type="ARBA" id="ARBA00023199"/>
    </source>
</evidence>
<evidence type="ECO:0000256" key="1">
    <source>
        <dbReference type="ARBA" id="ARBA00022763"/>
    </source>
</evidence>
<dbReference type="InterPro" id="IPR025188">
    <property type="entry name" value="DUF4113"/>
</dbReference>
<keyword evidence="2" id="KW-0741">SOS mutagenesis</keyword>
<dbReference type="PANTHER" id="PTHR11076:SF34">
    <property type="entry name" value="PROTEIN UMUC"/>
    <property type="match status" value="1"/>
</dbReference>